<dbReference type="Pfam" id="PF04488">
    <property type="entry name" value="Gly_transf_sug"/>
    <property type="match status" value="1"/>
</dbReference>
<keyword evidence="2" id="KW-0472">Membrane</keyword>
<dbReference type="PANTHER" id="PTHR46830">
    <property type="entry name" value="TRANSFERASE, PUTATIVE-RELATED"/>
    <property type="match status" value="1"/>
</dbReference>
<comment type="similarity">
    <text evidence="1">Belongs to the glycosyltransferase 32 family.</text>
</comment>
<name>A0AAW0YNU0_9TREE</name>
<dbReference type="GeneID" id="92180778"/>
<dbReference type="PANTHER" id="PTHR46830:SF2">
    <property type="entry name" value="ALPHA-1,4-N-ACETYLGLUCOSAMINYLTRANSFERASE"/>
    <property type="match status" value="1"/>
</dbReference>
<dbReference type="InterPro" id="IPR029044">
    <property type="entry name" value="Nucleotide-diphossugar_trans"/>
</dbReference>
<keyword evidence="4" id="KW-1185">Reference proteome</keyword>
<feature type="transmembrane region" description="Helical" evidence="2">
    <location>
        <begin position="20"/>
        <end position="41"/>
    </location>
</feature>
<evidence type="ECO:0000313" key="4">
    <source>
        <dbReference type="Proteomes" id="UP001388673"/>
    </source>
</evidence>
<evidence type="ECO:0000256" key="2">
    <source>
        <dbReference type="SAM" id="Phobius"/>
    </source>
</evidence>
<reference evidence="3 4" key="1">
    <citation type="journal article" date="2024" name="bioRxiv">
        <title>Comparative genomics of Cryptococcus and Kwoniella reveals pathogenesis evolution and contrasting karyotype dynamics via intercentromeric recombination or chromosome fusion.</title>
        <authorList>
            <person name="Coelho M.A."/>
            <person name="David-Palma M."/>
            <person name="Shea T."/>
            <person name="Bowers K."/>
            <person name="McGinley-Smith S."/>
            <person name="Mohammad A.W."/>
            <person name="Gnirke A."/>
            <person name="Yurkov A.M."/>
            <person name="Nowrousian M."/>
            <person name="Sun S."/>
            <person name="Cuomo C.A."/>
            <person name="Heitman J."/>
        </authorList>
    </citation>
    <scope>NUCLEOTIDE SEQUENCE [LARGE SCALE GENOMIC DNA]</scope>
    <source>
        <strain evidence="3 4">CBS 13917</strain>
    </source>
</reference>
<protein>
    <recommendedName>
        <fullName evidence="5">Alpha 1,4-glycosyltransferase domain-containing protein</fullName>
    </recommendedName>
</protein>
<proteinExistence type="inferred from homology"/>
<dbReference type="KEGG" id="kne:92180778"/>
<evidence type="ECO:0000313" key="3">
    <source>
        <dbReference type="EMBL" id="KAK8854781.1"/>
    </source>
</evidence>
<comment type="caution">
    <text evidence="3">The sequence shown here is derived from an EMBL/GenBank/DDBJ whole genome shotgun (WGS) entry which is preliminary data.</text>
</comment>
<dbReference type="Proteomes" id="UP001388673">
    <property type="component" value="Unassembled WGS sequence"/>
</dbReference>
<organism evidence="3 4">
    <name type="scientific">Kwoniella newhampshirensis</name>
    <dbReference type="NCBI Taxonomy" id="1651941"/>
    <lineage>
        <taxon>Eukaryota</taxon>
        <taxon>Fungi</taxon>
        <taxon>Dikarya</taxon>
        <taxon>Basidiomycota</taxon>
        <taxon>Agaricomycotina</taxon>
        <taxon>Tremellomycetes</taxon>
        <taxon>Tremellales</taxon>
        <taxon>Cryptococcaceae</taxon>
        <taxon>Kwoniella</taxon>
    </lineage>
</organism>
<accession>A0AAW0YNU0</accession>
<keyword evidence="2" id="KW-1133">Transmembrane helix</keyword>
<dbReference type="Gene3D" id="3.90.550.20">
    <property type="match status" value="1"/>
</dbReference>
<evidence type="ECO:0008006" key="5">
    <source>
        <dbReference type="Google" id="ProtNLM"/>
    </source>
</evidence>
<dbReference type="AlphaFoldDB" id="A0AAW0YNU0"/>
<dbReference type="RefSeq" id="XP_066803019.1">
    <property type="nucleotide sequence ID" value="XM_066946627.1"/>
</dbReference>
<dbReference type="SUPFAM" id="SSF53448">
    <property type="entry name" value="Nucleotide-diphospho-sugar transferases"/>
    <property type="match status" value="1"/>
</dbReference>
<sequence>MLPIWARGGKPVTIPLPKPYHLSISPLPLLLLLIFGIYFLFHSPTPTSKYPLTTSPFLIKPTQFLPPPPIDRPSYLPEPVSPKKKGMVVPDSVHYVYGLKPLEGSKGEEFPYYAYLAMRSALVNLRPKVIYFHYLHLPTGPWWDLIAPRLTLIKTQVPDSIYGRPLSHFAHKADVLRLMAMKYSGGIYLDIDIYVVKPFDDLLYFPATLGMEASPDSRRDALDPEGLCNAIIISAPNSTFIDRWLASYDSFDGGVWAQHSVQKPWEIARSHPDEIQVLSERAFFWPMWHGEEIQKTHETTEHDFQKTGQYAYHAWESLAMKYLENLSPKSLRDNENSFNRMVRTFIGPEDEMTYRKWKGHD</sequence>
<evidence type="ECO:0000256" key="1">
    <source>
        <dbReference type="ARBA" id="ARBA00009003"/>
    </source>
</evidence>
<keyword evidence="2" id="KW-0812">Transmembrane</keyword>
<dbReference type="EMBL" id="JBCAWK010000006">
    <property type="protein sequence ID" value="KAK8854781.1"/>
    <property type="molecule type" value="Genomic_DNA"/>
</dbReference>
<dbReference type="InterPro" id="IPR007577">
    <property type="entry name" value="GlycoTrfase_DXD_sugar-bd_CS"/>
</dbReference>
<gene>
    <name evidence="3" type="ORF">IAR55_003520</name>
</gene>